<accession>A0ABP8H0J3</accession>
<dbReference type="EMBL" id="BAABFO010000009">
    <property type="protein sequence ID" value="GAA4332308.1"/>
    <property type="molecule type" value="Genomic_DNA"/>
</dbReference>
<feature type="domain" description="Multidrug resistance protein MdtA-like barrel-sandwich hybrid" evidence="3">
    <location>
        <begin position="64"/>
        <end position="258"/>
    </location>
</feature>
<name>A0ABP8H0J3_9BURK</name>
<dbReference type="RefSeq" id="WP_345249307.1">
    <property type="nucleotide sequence ID" value="NZ_BAABFO010000009.1"/>
</dbReference>
<keyword evidence="2" id="KW-0812">Transmembrane</keyword>
<dbReference type="InterPro" id="IPR058625">
    <property type="entry name" value="MdtA-like_BSH"/>
</dbReference>
<dbReference type="Gene3D" id="2.40.50.100">
    <property type="match status" value="1"/>
</dbReference>
<dbReference type="Proteomes" id="UP001501671">
    <property type="component" value="Unassembled WGS sequence"/>
</dbReference>
<proteinExistence type="predicted"/>
<evidence type="ECO:0000313" key="4">
    <source>
        <dbReference type="EMBL" id="GAA4332308.1"/>
    </source>
</evidence>
<protein>
    <submittedName>
        <fullName evidence="4">HlyD family secretion protein</fullName>
    </submittedName>
</protein>
<reference evidence="5" key="1">
    <citation type="journal article" date="2019" name="Int. J. Syst. Evol. Microbiol.">
        <title>The Global Catalogue of Microorganisms (GCM) 10K type strain sequencing project: providing services to taxonomists for standard genome sequencing and annotation.</title>
        <authorList>
            <consortium name="The Broad Institute Genomics Platform"/>
            <consortium name="The Broad Institute Genome Sequencing Center for Infectious Disease"/>
            <person name="Wu L."/>
            <person name="Ma J."/>
        </authorList>
    </citation>
    <scope>NUCLEOTIDE SEQUENCE [LARGE SCALE GENOMIC DNA]</scope>
    <source>
        <strain evidence="5">JCM 17666</strain>
    </source>
</reference>
<dbReference type="PANTHER" id="PTHR30386">
    <property type="entry name" value="MEMBRANE FUSION SUBUNIT OF EMRAB-TOLC MULTIDRUG EFFLUX PUMP"/>
    <property type="match status" value="1"/>
</dbReference>
<evidence type="ECO:0000259" key="3">
    <source>
        <dbReference type="Pfam" id="PF25917"/>
    </source>
</evidence>
<dbReference type="SUPFAM" id="SSF111369">
    <property type="entry name" value="HlyD-like secretion proteins"/>
    <property type="match status" value="2"/>
</dbReference>
<keyword evidence="2" id="KW-0472">Membrane</keyword>
<comment type="caution">
    <text evidence="4">The sequence shown here is derived from an EMBL/GenBank/DDBJ whole genome shotgun (WGS) entry which is preliminary data.</text>
</comment>
<dbReference type="PANTHER" id="PTHR30386:SF24">
    <property type="entry name" value="MULTIDRUG RESISTANCE EFFLUX PUMP"/>
    <property type="match status" value="1"/>
</dbReference>
<evidence type="ECO:0000256" key="2">
    <source>
        <dbReference type="SAM" id="Phobius"/>
    </source>
</evidence>
<keyword evidence="1" id="KW-0175">Coiled coil</keyword>
<evidence type="ECO:0000256" key="1">
    <source>
        <dbReference type="SAM" id="Coils"/>
    </source>
</evidence>
<dbReference type="InterPro" id="IPR050739">
    <property type="entry name" value="MFP"/>
</dbReference>
<evidence type="ECO:0000313" key="5">
    <source>
        <dbReference type="Proteomes" id="UP001501671"/>
    </source>
</evidence>
<gene>
    <name evidence="4" type="ORF">GCM10023144_22110</name>
</gene>
<keyword evidence="5" id="KW-1185">Reference proteome</keyword>
<dbReference type="Gene3D" id="2.40.30.170">
    <property type="match status" value="1"/>
</dbReference>
<organism evidence="4 5">
    <name type="scientific">Pigmentiphaga soli</name>
    <dbReference type="NCBI Taxonomy" id="1007095"/>
    <lineage>
        <taxon>Bacteria</taxon>
        <taxon>Pseudomonadati</taxon>
        <taxon>Pseudomonadota</taxon>
        <taxon>Betaproteobacteria</taxon>
        <taxon>Burkholderiales</taxon>
        <taxon>Alcaligenaceae</taxon>
        <taxon>Pigmentiphaga</taxon>
    </lineage>
</organism>
<dbReference type="Pfam" id="PF25917">
    <property type="entry name" value="BSH_RND"/>
    <property type="match status" value="1"/>
</dbReference>
<dbReference type="Gene3D" id="1.10.287.470">
    <property type="entry name" value="Helix hairpin bin"/>
    <property type="match status" value="2"/>
</dbReference>
<feature type="coiled-coil region" evidence="1">
    <location>
        <begin position="104"/>
        <end position="225"/>
    </location>
</feature>
<sequence length="368" mass="39380">MSASQESLPERPAAPPPARSRRGRILLFALLAVAVVAGIAWLAHWWTVGRFIESTNDAYLKADMVTIAPKVSGYVTEVYVKDNALVAAGDPLVRLDVRQYQAALDQAAATVDSRRADIARAEAELQRQQADIEQARAQREVARANARHAAAEVQRYEPLARTGAETAEHLASLRNTLEQANATLAAQSAAVSAAERELAVGRSAVEQARAQLEVAQASLRQSQLDVGDTLVRSTIAGRIGDRSVRVGQYVQPGTRMLSVVPVHDIYLEANFKETQVGGMRPGQAATLHIDALPGVDVRGTVDSFAPGTGAQFALLPPDNATGNFTKIVQRVPVRIRVEADDRTRAVLVPGLSVTVDVDTRSAGGQDHG</sequence>
<feature type="transmembrane region" description="Helical" evidence="2">
    <location>
        <begin position="25"/>
        <end position="46"/>
    </location>
</feature>
<keyword evidence="2" id="KW-1133">Transmembrane helix</keyword>